<organism evidence="1 2">
    <name type="scientific">Pistacia atlantica</name>
    <dbReference type="NCBI Taxonomy" id="434234"/>
    <lineage>
        <taxon>Eukaryota</taxon>
        <taxon>Viridiplantae</taxon>
        <taxon>Streptophyta</taxon>
        <taxon>Embryophyta</taxon>
        <taxon>Tracheophyta</taxon>
        <taxon>Spermatophyta</taxon>
        <taxon>Magnoliopsida</taxon>
        <taxon>eudicotyledons</taxon>
        <taxon>Gunneridae</taxon>
        <taxon>Pentapetalae</taxon>
        <taxon>rosids</taxon>
        <taxon>malvids</taxon>
        <taxon>Sapindales</taxon>
        <taxon>Anacardiaceae</taxon>
        <taxon>Pistacia</taxon>
    </lineage>
</organism>
<comment type="caution">
    <text evidence="1">The sequence shown here is derived from an EMBL/GenBank/DDBJ whole genome shotgun (WGS) entry which is preliminary data.</text>
</comment>
<keyword evidence="2" id="KW-1185">Reference proteome</keyword>
<evidence type="ECO:0000313" key="1">
    <source>
        <dbReference type="EMBL" id="KAJ0086973.1"/>
    </source>
</evidence>
<protein>
    <submittedName>
        <fullName evidence="1">Uncharacterized protein</fullName>
    </submittedName>
</protein>
<dbReference type="Proteomes" id="UP001164250">
    <property type="component" value="Chromosome 10"/>
</dbReference>
<proteinExistence type="predicted"/>
<reference evidence="2" key="1">
    <citation type="journal article" date="2023" name="G3 (Bethesda)">
        <title>Genome assembly and association tests identify interacting loci associated with vigor, precocity, and sex in interspecific pistachio rootstocks.</title>
        <authorList>
            <person name="Palmer W."/>
            <person name="Jacygrad E."/>
            <person name="Sagayaradj S."/>
            <person name="Cavanaugh K."/>
            <person name="Han R."/>
            <person name="Bertier L."/>
            <person name="Beede B."/>
            <person name="Kafkas S."/>
            <person name="Golino D."/>
            <person name="Preece J."/>
            <person name="Michelmore R."/>
        </authorList>
    </citation>
    <scope>NUCLEOTIDE SEQUENCE [LARGE SCALE GENOMIC DNA]</scope>
</reference>
<name>A0ACC1AJX6_9ROSI</name>
<dbReference type="EMBL" id="CM047906">
    <property type="protein sequence ID" value="KAJ0086973.1"/>
    <property type="molecule type" value="Genomic_DNA"/>
</dbReference>
<gene>
    <name evidence="1" type="ORF">Patl1_09405</name>
</gene>
<evidence type="ECO:0000313" key="2">
    <source>
        <dbReference type="Proteomes" id="UP001164250"/>
    </source>
</evidence>
<sequence length="71" mass="8304">MILDRQIKNITVGDAPHLTFEISNRHVCLPIKPIFDRQKGNGTENRSNKREFTQHKERSRGRTNHPLTKRA</sequence>
<accession>A0ACC1AJX6</accession>